<sequence>MPRVRRSCDELGSPRAGRAGGGGPAGGAGAAAARRITYLQTETSGFDGRLRTFLINDRADKGTKENNTSTFREHGPLMRGVKAAADSARAISVRWRARAAFVLPRAPLPSREIKHRRARCLMFDHVFRP</sequence>
<proteinExistence type="predicted"/>
<dbReference type="EMBL" id="BGZK01000502">
    <property type="protein sequence ID" value="GBP47467.1"/>
    <property type="molecule type" value="Genomic_DNA"/>
</dbReference>
<accession>A0A4C1WBD6</accession>
<dbReference type="AlphaFoldDB" id="A0A4C1WBD6"/>
<evidence type="ECO:0000313" key="2">
    <source>
        <dbReference type="EMBL" id="GBP47467.1"/>
    </source>
</evidence>
<organism evidence="2 3">
    <name type="scientific">Eumeta variegata</name>
    <name type="common">Bagworm moth</name>
    <name type="synonym">Eumeta japonica</name>
    <dbReference type="NCBI Taxonomy" id="151549"/>
    <lineage>
        <taxon>Eukaryota</taxon>
        <taxon>Metazoa</taxon>
        <taxon>Ecdysozoa</taxon>
        <taxon>Arthropoda</taxon>
        <taxon>Hexapoda</taxon>
        <taxon>Insecta</taxon>
        <taxon>Pterygota</taxon>
        <taxon>Neoptera</taxon>
        <taxon>Endopterygota</taxon>
        <taxon>Lepidoptera</taxon>
        <taxon>Glossata</taxon>
        <taxon>Ditrysia</taxon>
        <taxon>Tineoidea</taxon>
        <taxon>Psychidae</taxon>
        <taxon>Oiketicinae</taxon>
        <taxon>Eumeta</taxon>
    </lineage>
</organism>
<keyword evidence="3" id="KW-1185">Reference proteome</keyword>
<dbReference type="Proteomes" id="UP000299102">
    <property type="component" value="Unassembled WGS sequence"/>
</dbReference>
<feature type="region of interest" description="Disordered" evidence="1">
    <location>
        <begin position="1"/>
        <end position="31"/>
    </location>
</feature>
<comment type="caution">
    <text evidence="2">The sequence shown here is derived from an EMBL/GenBank/DDBJ whole genome shotgun (WGS) entry which is preliminary data.</text>
</comment>
<protein>
    <submittedName>
        <fullName evidence="2">Uncharacterized protein</fullName>
    </submittedName>
</protein>
<gene>
    <name evidence="2" type="ORF">EVAR_86384_1</name>
</gene>
<evidence type="ECO:0000313" key="3">
    <source>
        <dbReference type="Proteomes" id="UP000299102"/>
    </source>
</evidence>
<feature type="compositionally biased region" description="Gly residues" evidence="1">
    <location>
        <begin position="18"/>
        <end position="29"/>
    </location>
</feature>
<name>A0A4C1WBD6_EUMVA</name>
<reference evidence="2 3" key="1">
    <citation type="journal article" date="2019" name="Commun. Biol.">
        <title>The bagworm genome reveals a unique fibroin gene that provides high tensile strength.</title>
        <authorList>
            <person name="Kono N."/>
            <person name="Nakamura H."/>
            <person name="Ohtoshi R."/>
            <person name="Tomita M."/>
            <person name="Numata K."/>
            <person name="Arakawa K."/>
        </authorList>
    </citation>
    <scope>NUCLEOTIDE SEQUENCE [LARGE SCALE GENOMIC DNA]</scope>
</reference>
<evidence type="ECO:0000256" key="1">
    <source>
        <dbReference type="SAM" id="MobiDB-lite"/>
    </source>
</evidence>